<organism evidence="2 3">
    <name type="scientific">Panicum miliaceum</name>
    <name type="common">Proso millet</name>
    <name type="synonym">Broomcorn millet</name>
    <dbReference type="NCBI Taxonomy" id="4540"/>
    <lineage>
        <taxon>Eukaryota</taxon>
        <taxon>Viridiplantae</taxon>
        <taxon>Streptophyta</taxon>
        <taxon>Embryophyta</taxon>
        <taxon>Tracheophyta</taxon>
        <taxon>Spermatophyta</taxon>
        <taxon>Magnoliopsida</taxon>
        <taxon>Liliopsida</taxon>
        <taxon>Poales</taxon>
        <taxon>Poaceae</taxon>
        <taxon>PACMAD clade</taxon>
        <taxon>Panicoideae</taxon>
        <taxon>Panicodae</taxon>
        <taxon>Paniceae</taxon>
        <taxon>Panicinae</taxon>
        <taxon>Panicum</taxon>
        <taxon>Panicum sect. Panicum</taxon>
    </lineage>
</organism>
<sequence length="265" mass="27817">MQSHANRGMELQKFRTSEKNAPTSLLLGGGSGGTPAPAPLALQRRSSLPVTLAAGGSQRGRKEGGGGAPPPSSSPLLPPRALFGSGLGPWRRRLAPTVHGRIRTRTGRIRLLGHRICLPGLSACWGHAAAAVLRRRRPAAARPGCGGAGGRCACIGLRVARARLWVARASGCNSARLRQHRRPVHGVTWERRRPQPPAGHGSAWRRSRRRADRRGCGGTHCLSCDGARGQHAATALPVVSLARRVGGLLGVGICDLCDGVSTAPR</sequence>
<gene>
    <name evidence="2" type="ORF">C2845_PM14G08600</name>
</gene>
<feature type="region of interest" description="Disordered" evidence="1">
    <location>
        <begin position="186"/>
        <end position="215"/>
    </location>
</feature>
<keyword evidence="3" id="KW-1185">Reference proteome</keyword>
<proteinExistence type="predicted"/>
<feature type="compositionally biased region" description="Basic residues" evidence="1">
    <location>
        <begin position="203"/>
        <end position="212"/>
    </location>
</feature>
<feature type="compositionally biased region" description="Pro residues" evidence="1">
    <location>
        <begin position="68"/>
        <end position="78"/>
    </location>
</feature>
<evidence type="ECO:0000313" key="2">
    <source>
        <dbReference type="EMBL" id="RLM60309.1"/>
    </source>
</evidence>
<evidence type="ECO:0000256" key="1">
    <source>
        <dbReference type="SAM" id="MobiDB-lite"/>
    </source>
</evidence>
<comment type="caution">
    <text evidence="2">The sequence shown here is derived from an EMBL/GenBank/DDBJ whole genome shotgun (WGS) entry which is preliminary data.</text>
</comment>
<dbReference type="Proteomes" id="UP000275267">
    <property type="component" value="Unassembled WGS sequence"/>
</dbReference>
<accession>A0A3L6PM92</accession>
<dbReference type="EMBL" id="PQIB02000016">
    <property type="protein sequence ID" value="RLM60309.1"/>
    <property type="molecule type" value="Genomic_DNA"/>
</dbReference>
<name>A0A3L6PM92_PANMI</name>
<protein>
    <submittedName>
        <fullName evidence="2">Uncharacterized protein</fullName>
    </submittedName>
</protein>
<dbReference type="AlphaFoldDB" id="A0A3L6PM92"/>
<feature type="region of interest" description="Disordered" evidence="1">
    <location>
        <begin position="1"/>
        <end position="81"/>
    </location>
</feature>
<evidence type="ECO:0000313" key="3">
    <source>
        <dbReference type="Proteomes" id="UP000275267"/>
    </source>
</evidence>
<reference evidence="3" key="1">
    <citation type="journal article" date="2019" name="Nat. Commun.">
        <title>The genome of broomcorn millet.</title>
        <authorList>
            <person name="Zou C."/>
            <person name="Miki D."/>
            <person name="Li D."/>
            <person name="Tang Q."/>
            <person name="Xiao L."/>
            <person name="Rajput S."/>
            <person name="Deng P."/>
            <person name="Jia W."/>
            <person name="Huang R."/>
            <person name="Zhang M."/>
            <person name="Sun Y."/>
            <person name="Hu J."/>
            <person name="Fu X."/>
            <person name="Schnable P.S."/>
            <person name="Li F."/>
            <person name="Zhang H."/>
            <person name="Feng B."/>
            <person name="Zhu X."/>
            <person name="Liu R."/>
            <person name="Schnable J.C."/>
            <person name="Zhu J.-K."/>
            <person name="Zhang H."/>
        </authorList>
    </citation>
    <scope>NUCLEOTIDE SEQUENCE [LARGE SCALE GENOMIC DNA]</scope>
</reference>